<keyword evidence="2" id="KW-1185">Reference proteome</keyword>
<organism evidence="1 2">
    <name type="scientific">Sporofaciens musculi</name>
    <dbReference type="NCBI Taxonomy" id="2681861"/>
    <lineage>
        <taxon>Bacteria</taxon>
        <taxon>Bacillati</taxon>
        <taxon>Bacillota</taxon>
        <taxon>Clostridia</taxon>
        <taxon>Lachnospirales</taxon>
        <taxon>Lachnospiraceae</taxon>
        <taxon>Sporofaciens</taxon>
    </lineage>
</organism>
<dbReference type="InterPro" id="IPR011990">
    <property type="entry name" value="TPR-like_helical_dom_sf"/>
</dbReference>
<protein>
    <submittedName>
        <fullName evidence="1">Uncharacterized protein</fullName>
    </submittedName>
</protein>
<dbReference type="Proteomes" id="UP000460412">
    <property type="component" value="Unassembled WGS sequence"/>
</dbReference>
<sequence length="611" mass="71534">MEQICQFFLSGEHKHYHSAHYIQRNYQDWFGTKYSDFSAFRMVRRIPEACFRGAIHEELTPRREPCKYFHTYVHHYGYAGNGENREGQKTARNIPLLLKAIQNNPGHVKNYMQTTKEFDLAGDWKKAEEYCQKGRAVCRKFGDTFSEGWLQAYLSGLLCKKSEKGEAILEIESMLKAEHPKELISLVLYQQLVHLCANGDEPEKAVWYGRRFEELLDYMEENPCLWVQQGYGEFCEDYIKAPDHLYGLRMDCSASGLKLKDQNTALFFLKRLPWEQGDILCRYYPQFERWKENYASSFWEIFSKLWSHEYICSDTAGSQAARLQKSREADNSLKDGRPVSVYLLFQKALYLMENDKPTEGKELFSHCLGHPDSYDTYLRQLFLKEAIGHQINMSLLAKQMDLAAWDRCTDKVIQELPYTLNSRIQACELHLGKEYPLYSLCLKKYRLEQKLFKGFPLWEELIQTLEDYCLCIMEFYKGLYREEMFEGKNISCLPKECRFAATVLEALEKLEQMQMPEAVRLLSDAIHVKTDMWGVVTELFRQAARRMDDPALQAGDEFLNLAGQMKETLYTLLDAGQTAQASQILKQVLPLIPEELELIWIGQELIRRRKL</sequence>
<comment type="caution">
    <text evidence="1">The sequence shown here is derived from an EMBL/GenBank/DDBJ whole genome shotgun (WGS) entry which is preliminary data.</text>
</comment>
<dbReference type="RefSeq" id="WP_159748866.1">
    <property type="nucleotide sequence ID" value="NZ_WUQX01000001.1"/>
</dbReference>
<evidence type="ECO:0000313" key="1">
    <source>
        <dbReference type="EMBL" id="MXP73927.1"/>
    </source>
</evidence>
<dbReference type="AlphaFoldDB" id="A0A7X3MCQ5"/>
<proteinExistence type="predicted"/>
<name>A0A7X3MCQ5_9FIRM</name>
<evidence type="ECO:0000313" key="2">
    <source>
        <dbReference type="Proteomes" id="UP000460412"/>
    </source>
</evidence>
<gene>
    <name evidence="1" type="ORF">GN277_00240</name>
</gene>
<dbReference type="Gene3D" id="1.25.40.10">
    <property type="entry name" value="Tetratricopeptide repeat domain"/>
    <property type="match status" value="1"/>
</dbReference>
<reference evidence="1 2" key="1">
    <citation type="submission" date="2019-12" db="EMBL/GenBank/DDBJ databases">
        <title>Sporaefaciens musculi gen. nov., sp. nov., a novel bacterium isolated from the caecum of an obese mouse.</title>
        <authorList>
            <person name="Rasmussen T.S."/>
            <person name="Streidl T."/>
            <person name="Hitch T.C.A."/>
            <person name="Wortmann E."/>
            <person name="Deptula P."/>
            <person name="Hansen M."/>
            <person name="Nielsen D.S."/>
            <person name="Clavel T."/>
            <person name="Vogensen F.K."/>
        </authorList>
    </citation>
    <scope>NUCLEOTIDE SEQUENCE [LARGE SCALE GENOMIC DNA]</scope>
    <source>
        <strain evidence="1 2">WCA-9-b2</strain>
    </source>
</reference>
<accession>A0A7X3MCQ5</accession>
<dbReference type="EMBL" id="WUQX01000001">
    <property type="protein sequence ID" value="MXP73927.1"/>
    <property type="molecule type" value="Genomic_DNA"/>
</dbReference>